<evidence type="ECO:0000256" key="4">
    <source>
        <dbReference type="ARBA" id="ARBA00022989"/>
    </source>
</evidence>
<dbReference type="PANTHER" id="PTHR48063">
    <property type="entry name" value="LRR RECEPTOR-LIKE KINASE"/>
    <property type="match status" value="1"/>
</dbReference>
<comment type="caution">
    <text evidence="8">The sequence shown here is derived from an EMBL/GenBank/DDBJ whole genome shotgun (WGS) entry which is preliminary data.</text>
</comment>
<keyword evidence="6" id="KW-0325">Glycoprotein</keyword>
<keyword evidence="4" id="KW-1133">Transmembrane helix</keyword>
<evidence type="ECO:0008006" key="10">
    <source>
        <dbReference type="Google" id="ProtNLM"/>
    </source>
</evidence>
<dbReference type="AlphaFoldDB" id="A0A811PX01"/>
<sequence>MPGHGTPDENPCKESYTPPSLCSSSSAHQVPSTRRKLNRFSDGSPPTLLPANNGEKPSPSTPLPTWSPTLPTCSWSGIKCDAAGRVAGLILPSAGLHGTLDALDLMGGFPLVLKRCTSLMILDLGENKFSGTIPSWIGSSHPSLRILRLRSNMFLGSIPWQLRITALFPTTAGSGRQ</sequence>
<protein>
    <recommendedName>
        <fullName evidence="10">Leucine-rich repeat-containing N-terminal plant-type domain-containing protein</fullName>
    </recommendedName>
</protein>
<evidence type="ECO:0000256" key="3">
    <source>
        <dbReference type="ARBA" id="ARBA00022729"/>
    </source>
</evidence>
<dbReference type="InterPro" id="IPR032675">
    <property type="entry name" value="LRR_dom_sf"/>
</dbReference>
<accession>A0A811PX01</accession>
<keyword evidence="9" id="KW-1185">Reference proteome</keyword>
<evidence type="ECO:0000313" key="8">
    <source>
        <dbReference type="EMBL" id="CAD6247212.1"/>
    </source>
</evidence>
<dbReference type="Proteomes" id="UP000604825">
    <property type="component" value="Unassembled WGS sequence"/>
</dbReference>
<dbReference type="SUPFAM" id="SSF52058">
    <property type="entry name" value="L domain-like"/>
    <property type="match status" value="1"/>
</dbReference>
<dbReference type="Pfam" id="PF00560">
    <property type="entry name" value="LRR_1"/>
    <property type="match status" value="2"/>
</dbReference>
<dbReference type="GO" id="GO:0016020">
    <property type="term" value="C:membrane"/>
    <property type="evidence" value="ECO:0007669"/>
    <property type="project" value="UniProtKB-SubCell"/>
</dbReference>
<evidence type="ECO:0000313" key="9">
    <source>
        <dbReference type="Proteomes" id="UP000604825"/>
    </source>
</evidence>
<reference evidence="8" key="1">
    <citation type="submission" date="2020-10" db="EMBL/GenBank/DDBJ databases">
        <authorList>
            <person name="Han B."/>
            <person name="Lu T."/>
            <person name="Zhao Q."/>
            <person name="Huang X."/>
            <person name="Zhao Y."/>
        </authorList>
    </citation>
    <scope>NUCLEOTIDE SEQUENCE</scope>
</reference>
<dbReference type="Gene3D" id="3.80.10.10">
    <property type="entry name" value="Ribonuclease Inhibitor"/>
    <property type="match status" value="2"/>
</dbReference>
<keyword evidence="5" id="KW-0472">Membrane</keyword>
<feature type="compositionally biased region" description="Basic and acidic residues" evidence="7">
    <location>
        <begin position="1"/>
        <end position="12"/>
    </location>
</feature>
<feature type="compositionally biased region" description="Low complexity" evidence="7">
    <location>
        <begin position="15"/>
        <end position="26"/>
    </location>
</feature>
<dbReference type="InterPro" id="IPR046956">
    <property type="entry name" value="RLP23-like"/>
</dbReference>
<evidence type="ECO:0000256" key="2">
    <source>
        <dbReference type="ARBA" id="ARBA00022692"/>
    </source>
</evidence>
<name>A0A811PX01_9POAL</name>
<dbReference type="PANTHER" id="PTHR48063:SF112">
    <property type="entry name" value="RECEPTOR LIKE PROTEIN 30-LIKE"/>
    <property type="match status" value="1"/>
</dbReference>
<keyword evidence="3" id="KW-0732">Signal</keyword>
<evidence type="ECO:0000256" key="7">
    <source>
        <dbReference type="SAM" id="MobiDB-lite"/>
    </source>
</evidence>
<gene>
    <name evidence="8" type="ORF">NCGR_LOCUS31427</name>
</gene>
<organism evidence="8 9">
    <name type="scientific">Miscanthus lutarioriparius</name>
    <dbReference type="NCBI Taxonomy" id="422564"/>
    <lineage>
        <taxon>Eukaryota</taxon>
        <taxon>Viridiplantae</taxon>
        <taxon>Streptophyta</taxon>
        <taxon>Embryophyta</taxon>
        <taxon>Tracheophyta</taxon>
        <taxon>Spermatophyta</taxon>
        <taxon>Magnoliopsida</taxon>
        <taxon>Liliopsida</taxon>
        <taxon>Poales</taxon>
        <taxon>Poaceae</taxon>
        <taxon>PACMAD clade</taxon>
        <taxon>Panicoideae</taxon>
        <taxon>Andropogonodae</taxon>
        <taxon>Andropogoneae</taxon>
        <taxon>Saccharinae</taxon>
        <taxon>Miscanthus</taxon>
    </lineage>
</organism>
<evidence type="ECO:0000256" key="5">
    <source>
        <dbReference type="ARBA" id="ARBA00023136"/>
    </source>
</evidence>
<keyword evidence="2" id="KW-0812">Transmembrane</keyword>
<dbReference type="OrthoDB" id="785496at2759"/>
<evidence type="ECO:0000256" key="6">
    <source>
        <dbReference type="ARBA" id="ARBA00023180"/>
    </source>
</evidence>
<dbReference type="InterPro" id="IPR001611">
    <property type="entry name" value="Leu-rich_rpt"/>
</dbReference>
<comment type="subcellular location">
    <subcellularLocation>
        <location evidence="1">Membrane</location>
        <topology evidence="1">Single-pass type I membrane protein</topology>
    </subcellularLocation>
</comment>
<feature type="region of interest" description="Disordered" evidence="7">
    <location>
        <begin position="1"/>
        <end position="66"/>
    </location>
</feature>
<evidence type="ECO:0000256" key="1">
    <source>
        <dbReference type="ARBA" id="ARBA00004479"/>
    </source>
</evidence>
<dbReference type="EMBL" id="CAJGYO010000007">
    <property type="protein sequence ID" value="CAD6247212.1"/>
    <property type="molecule type" value="Genomic_DNA"/>
</dbReference>
<proteinExistence type="predicted"/>